<sequence>MLTLTENAATAVRSIVSQVPEGENGGLRIRGNGTPEAGFELQIASSPEPEDSVVEQGAARVFLEPAAATELDDKVLDAEVSQDGSVRFALAAQA</sequence>
<keyword evidence="2" id="KW-1185">Reference proteome</keyword>
<dbReference type="KEGG" id="mliy:RYJ27_10075"/>
<dbReference type="Proteomes" id="UP001329313">
    <property type="component" value="Chromosome"/>
</dbReference>
<dbReference type="SUPFAM" id="SSF89360">
    <property type="entry name" value="HesB-like domain"/>
    <property type="match status" value="1"/>
</dbReference>
<accession>A0AAU0MFF5</accession>
<dbReference type="EMBL" id="CP137080">
    <property type="protein sequence ID" value="WOQ69046.1"/>
    <property type="molecule type" value="Genomic_DNA"/>
</dbReference>
<name>A0AAU0MFF5_9MICO</name>
<dbReference type="InterPro" id="IPR035903">
    <property type="entry name" value="HesB-like_dom_sf"/>
</dbReference>
<reference evidence="1 2" key="1">
    <citation type="submission" date="2023-10" db="EMBL/GenBank/DDBJ databases">
        <title>Y20.</title>
        <authorList>
            <person name="Zhang G."/>
            <person name="Ding Y."/>
        </authorList>
    </citation>
    <scope>NUCLEOTIDE SEQUENCE [LARGE SCALE GENOMIC DNA]</scope>
    <source>
        <strain evidence="1 2">Y20</strain>
    </source>
</reference>
<protein>
    <submittedName>
        <fullName evidence="1">Fe-S cluster assembly protein HesB</fullName>
    </submittedName>
</protein>
<dbReference type="AlphaFoldDB" id="A0AAU0MFF5"/>
<organism evidence="1 2">
    <name type="scientific">Microbacterium limosum</name>
    <dbReference type="NCBI Taxonomy" id="3079935"/>
    <lineage>
        <taxon>Bacteria</taxon>
        <taxon>Bacillati</taxon>
        <taxon>Actinomycetota</taxon>
        <taxon>Actinomycetes</taxon>
        <taxon>Micrococcales</taxon>
        <taxon>Microbacteriaceae</taxon>
        <taxon>Microbacterium</taxon>
    </lineage>
</organism>
<proteinExistence type="predicted"/>
<dbReference type="RefSeq" id="WP_330170182.1">
    <property type="nucleotide sequence ID" value="NZ_CP137080.1"/>
</dbReference>
<evidence type="ECO:0000313" key="1">
    <source>
        <dbReference type="EMBL" id="WOQ69046.1"/>
    </source>
</evidence>
<gene>
    <name evidence="1" type="ORF">RYJ27_10075</name>
</gene>
<dbReference type="Gene3D" id="2.60.300.12">
    <property type="entry name" value="HesB-like domain"/>
    <property type="match status" value="1"/>
</dbReference>
<evidence type="ECO:0000313" key="2">
    <source>
        <dbReference type="Proteomes" id="UP001329313"/>
    </source>
</evidence>